<sequence>MPADDVSPLKRNDGPAIQMEPDDHAMTSSNGQNGVAGKRYRAMIGDLLKDGKWREAMLKEILDVRRIASELEDARKYNEAMLEMLEYFKCLEKNNLLPMG</sequence>
<name>A0A0J1CI92_9BURK</name>
<gene>
    <name evidence="2" type="ORF">EOS_42335</name>
</gene>
<protein>
    <submittedName>
        <fullName evidence="2">Uncharacterized protein</fullName>
    </submittedName>
</protein>
<dbReference type="Proteomes" id="UP000035963">
    <property type="component" value="Unassembled WGS sequence"/>
</dbReference>
<proteinExistence type="predicted"/>
<evidence type="ECO:0000256" key="1">
    <source>
        <dbReference type="SAM" id="MobiDB-lite"/>
    </source>
</evidence>
<comment type="caution">
    <text evidence="2">The sequence shown here is derived from an EMBL/GenBank/DDBJ whole genome shotgun (WGS) entry which is preliminary data.</text>
</comment>
<dbReference type="PATRIC" id="fig|908627.4.peg.9516"/>
<evidence type="ECO:0000313" key="3">
    <source>
        <dbReference type="Proteomes" id="UP000035963"/>
    </source>
</evidence>
<reference evidence="2 3" key="1">
    <citation type="journal article" date="2015" name="Genome Announc.">
        <title>Draft Genome Sequence of Burkholderia sp. Strain PML1(12), an Ectomycorrhizosphere-Inhabiting Bacterium with Effective Mineral-Weathering Ability.</title>
        <authorList>
            <person name="Uroz S."/>
            <person name="Oger P."/>
        </authorList>
    </citation>
    <scope>NUCLEOTIDE SEQUENCE [LARGE SCALE GENOMIC DNA]</scope>
    <source>
        <strain evidence="3">PML1(12)</strain>
    </source>
</reference>
<keyword evidence="3" id="KW-1185">Reference proteome</keyword>
<dbReference type="AlphaFoldDB" id="A0A0J1CI92"/>
<feature type="region of interest" description="Disordered" evidence="1">
    <location>
        <begin position="1"/>
        <end position="34"/>
    </location>
</feature>
<dbReference type="EMBL" id="AEJF01000261">
    <property type="protein sequence ID" value="KLU20259.1"/>
    <property type="molecule type" value="Genomic_DNA"/>
</dbReference>
<accession>A0A0J1CI92</accession>
<organism evidence="2 3">
    <name type="scientific">Caballeronia mineralivorans PML1(12)</name>
    <dbReference type="NCBI Taxonomy" id="908627"/>
    <lineage>
        <taxon>Bacteria</taxon>
        <taxon>Pseudomonadati</taxon>
        <taxon>Pseudomonadota</taxon>
        <taxon>Betaproteobacteria</taxon>
        <taxon>Burkholderiales</taxon>
        <taxon>Burkholderiaceae</taxon>
        <taxon>Caballeronia</taxon>
    </lineage>
</organism>
<evidence type="ECO:0000313" key="2">
    <source>
        <dbReference type="EMBL" id="KLU20259.1"/>
    </source>
</evidence>